<dbReference type="InterPro" id="IPR002201">
    <property type="entry name" value="Glyco_trans_9"/>
</dbReference>
<keyword evidence="1" id="KW-0328">Glycosyltransferase</keyword>
<gene>
    <name evidence="3" type="ORF">L2Y54_10660</name>
</gene>
<dbReference type="SUPFAM" id="SSF53756">
    <property type="entry name" value="UDP-Glycosyltransferase/glycogen phosphorylase"/>
    <property type="match status" value="1"/>
</dbReference>
<evidence type="ECO:0000313" key="4">
    <source>
        <dbReference type="Proteomes" id="UP001054801"/>
    </source>
</evidence>
<organism evidence="3 4">
    <name type="scientific">Thiothrix winogradskyi</name>
    <dbReference type="NCBI Taxonomy" id="96472"/>
    <lineage>
        <taxon>Bacteria</taxon>
        <taxon>Pseudomonadati</taxon>
        <taxon>Pseudomonadota</taxon>
        <taxon>Gammaproteobacteria</taxon>
        <taxon>Thiotrichales</taxon>
        <taxon>Thiotrichaceae</taxon>
        <taxon>Thiothrix</taxon>
    </lineage>
</organism>
<evidence type="ECO:0000313" key="3">
    <source>
        <dbReference type="EMBL" id="UJS26477.1"/>
    </source>
</evidence>
<accession>A0ABY3T3Q0</accession>
<keyword evidence="2" id="KW-0808">Transferase</keyword>
<dbReference type="EMBL" id="CP091244">
    <property type="protein sequence ID" value="UJS26477.1"/>
    <property type="molecule type" value="Genomic_DNA"/>
</dbReference>
<keyword evidence="4" id="KW-1185">Reference proteome</keyword>
<evidence type="ECO:0000256" key="2">
    <source>
        <dbReference type="ARBA" id="ARBA00022679"/>
    </source>
</evidence>
<dbReference type="PANTHER" id="PTHR30160:SF21">
    <property type="entry name" value="LIPOPOLYSACCHARIDE CORE HEPTOSYLTRANSFERASE OPSX"/>
    <property type="match status" value="1"/>
</dbReference>
<dbReference type="CDD" id="cd03789">
    <property type="entry name" value="GT9_LPS_heptosyltransferase"/>
    <property type="match status" value="1"/>
</dbReference>
<reference evidence="3" key="1">
    <citation type="journal article" date="2022" name="Microorganisms">
        <title>Two New Species of Filamentous Sulfur Bacteria of the Genus Thiothrix, Thiothrix winogradskyi sp. nov. and 'Candidatus Thiothrix sulfatifontis' sp. nov.</title>
        <authorList>
            <person name="Ravin N.V."/>
            <person name="Rossetti S."/>
            <person name="Beletsky A.V."/>
            <person name="Kadnikov V.V."/>
            <person name="Rudenko T.S."/>
            <person name="Smolyakov D.D."/>
            <person name="Moskvitina M.I."/>
            <person name="Gureeva M.V."/>
            <person name="Mardanov A.V."/>
            <person name="Grabovich M.Y."/>
        </authorList>
    </citation>
    <scope>NUCLEOTIDE SEQUENCE</scope>
    <source>
        <strain evidence="3">CT3</strain>
    </source>
</reference>
<protein>
    <submittedName>
        <fullName evidence="3">Glycosyltransferase family 9 protein</fullName>
    </submittedName>
</protein>
<sequence length="354" mass="38436">MALFASPPRAVCVLRLSAIGDVCHTLALVQAIQREWPSTTLVWVMGKVEASLFGDLPNVEVIVFDKKQGWQAYLAVWRQLRGRRFDALLQVQAALRASVLSLGIRARYRLGFDAQRANDAQPLFTNVKVPSPTAPHVVDGLMAFAKVLGIQDLTPRWQVTISPADQQWAKSQLNAKPSVIIVPASSKAYKNWTVAGYAALAEHAVKSGWQVVVCGSPALNEQALATQVLAACPVAVLNQVGNTTLKQMLALIQQAKLVIAPDSGPVHLATLVGTPVIGLYAHHNPARVGAYFGQAEAVSIYQTLVEAEYGKPLSQLPWRTRVKDKNAMQQLSIAAVLLAFDQVKERIECSLSSH</sequence>
<name>A0ABY3T3Q0_9GAMM</name>
<dbReference type="Proteomes" id="UP001054801">
    <property type="component" value="Chromosome"/>
</dbReference>
<dbReference type="Pfam" id="PF01075">
    <property type="entry name" value="Glyco_transf_9"/>
    <property type="match status" value="1"/>
</dbReference>
<dbReference type="PANTHER" id="PTHR30160">
    <property type="entry name" value="TETRAACYLDISACCHARIDE 4'-KINASE-RELATED"/>
    <property type="match status" value="1"/>
</dbReference>
<dbReference type="InterPro" id="IPR051199">
    <property type="entry name" value="LPS_LOS_Heptosyltrfase"/>
</dbReference>
<dbReference type="RefSeq" id="WP_236501874.1">
    <property type="nucleotide sequence ID" value="NZ_CP091244.1"/>
</dbReference>
<dbReference type="Gene3D" id="3.40.50.2000">
    <property type="entry name" value="Glycogen Phosphorylase B"/>
    <property type="match status" value="2"/>
</dbReference>
<proteinExistence type="predicted"/>
<evidence type="ECO:0000256" key="1">
    <source>
        <dbReference type="ARBA" id="ARBA00022676"/>
    </source>
</evidence>